<organism evidence="3 4">
    <name type="scientific">Bosea spartocytisi</name>
    <dbReference type="NCBI Taxonomy" id="2773451"/>
    <lineage>
        <taxon>Bacteria</taxon>
        <taxon>Pseudomonadati</taxon>
        <taxon>Pseudomonadota</taxon>
        <taxon>Alphaproteobacteria</taxon>
        <taxon>Hyphomicrobiales</taxon>
        <taxon>Boseaceae</taxon>
        <taxon>Bosea</taxon>
    </lineage>
</organism>
<dbReference type="SUPFAM" id="SSF51735">
    <property type="entry name" value="NAD(P)-binding Rossmann-fold domains"/>
    <property type="match status" value="1"/>
</dbReference>
<evidence type="ECO:0000313" key="3">
    <source>
        <dbReference type="EMBL" id="MBD3847470.1"/>
    </source>
</evidence>
<dbReference type="Gene3D" id="3.30.360.10">
    <property type="entry name" value="Dihydrodipicolinate Reductase, domain 2"/>
    <property type="match status" value="1"/>
</dbReference>
<accession>A0A927EBA5</accession>
<dbReference type="PANTHER" id="PTHR43708">
    <property type="entry name" value="CONSERVED EXPRESSED OXIDOREDUCTASE (EUROFUNG)"/>
    <property type="match status" value="1"/>
</dbReference>
<comment type="caution">
    <text evidence="3">The sequence shown here is derived from an EMBL/GenBank/DDBJ whole genome shotgun (WGS) entry which is preliminary data.</text>
</comment>
<sequence>MVSEPLRLGVVGLGRAFMLMLPTFAQHPLVRLVAATDPRPEARSRFVEEFSSNGFAAKAYDTLDGLLADEAVEAVYVASPHQFHVAHVRSAAAAGKHILVEKPMALRLEDCRAMIDVAAEAGVHLAVGHSHSFDLPYLRTAELIRSGRFGRPRLIVGSNYTDFLYRPRRPEELDTARGGGVVFSQAAHQLDVVRLLAGAEIESLRAVTARLDPARPTEGAYQAFLLFENGASATLTYSGYGRYDTDEQLGWFGELGQRRDPSQYGAARRALAPVSTPEEEAALKEERAYGTSATVAGRTAPAAHNHFGHFLVSCDGADLRPMADGVRVYANDREWLDPLPAPAVPRAEVVDELHAAVRFGVPLLHSGEWGMATLAACLAILESAATGREVRLGSQSTASARG</sequence>
<feature type="domain" description="Gfo/Idh/MocA-like oxidoreductase N-terminal" evidence="1">
    <location>
        <begin position="7"/>
        <end position="129"/>
    </location>
</feature>
<dbReference type="AlphaFoldDB" id="A0A927EBA5"/>
<dbReference type="Proteomes" id="UP000619295">
    <property type="component" value="Unassembled WGS sequence"/>
</dbReference>
<dbReference type="InterPro" id="IPR036291">
    <property type="entry name" value="NAD(P)-bd_dom_sf"/>
</dbReference>
<keyword evidence="4" id="KW-1185">Reference proteome</keyword>
<dbReference type="EMBL" id="JACXWY010000011">
    <property type="protein sequence ID" value="MBD3847470.1"/>
    <property type="molecule type" value="Genomic_DNA"/>
</dbReference>
<dbReference type="InterPro" id="IPR051317">
    <property type="entry name" value="Gfo/Idh/MocA_oxidoreduct"/>
</dbReference>
<dbReference type="Gene3D" id="3.40.50.720">
    <property type="entry name" value="NAD(P)-binding Rossmann-like Domain"/>
    <property type="match status" value="1"/>
</dbReference>
<dbReference type="PANTHER" id="PTHR43708:SF8">
    <property type="entry name" value="OXIDOREDUCTASE"/>
    <property type="match status" value="1"/>
</dbReference>
<dbReference type="InterPro" id="IPR000683">
    <property type="entry name" value="Gfo/Idh/MocA-like_OxRdtase_N"/>
</dbReference>
<evidence type="ECO:0000259" key="1">
    <source>
        <dbReference type="Pfam" id="PF01408"/>
    </source>
</evidence>
<evidence type="ECO:0000259" key="2">
    <source>
        <dbReference type="Pfam" id="PF22725"/>
    </source>
</evidence>
<protein>
    <submittedName>
        <fullName evidence="3">Gfo/Idh/MocA family oxidoreductase</fullName>
    </submittedName>
</protein>
<gene>
    <name evidence="3" type="ORF">IED13_17355</name>
</gene>
<dbReference type="Pfam" id="PF22725">
    <property type="entry name" value="GFO_IDH_MocA_C3"/>
    <property type="match status" value="1"/>
</dbReference>
<reference evidence="3" key="1">
    <citation type="submission" date="2020-09" db="EMBL/GenBank/DDBJ databases">
        <title>Bosea spartocytisi sp. nov. a root nodule endophyte of Spartocytisus supranubius in the high mountain ecosystem fo the Teide National Park (Canary Islands, Spain).</title>
        <authorList>
            <person name="Pulido-Suarez L."/>
            <person name="Peix A."/>
            <person name="Igual J.M."/>
            <person name="Socas-Perez N."/>
            <person name="Velazquez E."/>
            <person name="Flores-Felix J.D."/>
            <person name="Leon-Barrios M."/>
        </authorList>
    </citation>
    <scope>NUCLEOTIDE SEQUENCE</scope>
    <source>
        <strain evidence="3">SSUT16</strain>
    </source>
</reference>
<dbReference type="SUPFAM" id="SSF55347">
    <property type="entry name" value="Glyceraldehyde-3-phosphate dehydrogenase-like, C-terminal domain"/>
    <property type="match status" value="1"/>
</dbReference>
<evidence type="ECO:0000313" key="4">
    <source>
        <dbReference type="Proteomes" id="UP000619295"/>
    </source>
</evidence>
<dbReference type="InterPro" id="IPR055170">
    <property type="entry name" value="GFO_IDH_MocA-like_dom"/>
</dbReference>
<dbReference type="Pfam" id="PF01408">
    <property type="entry name" value="GFO_IDH_MocA"/>
    <property type="match status" value="1"/>
</dbReference>
<feature type="domain" description="GFO/IDH/MocA-like oxidoreductase" evidence="2">
    <location>
        <begin position="138"/>
        <end position="256"/>
    </location>
</feature>
<name>A0A927EBA5_9HYPH</name>
<dbReference type="GO" id="GO:0000166">
    <property type="term" value="F:nucleotide binding"/>
    <property type="evidence" value="ECO:0007669"/>
    <property type="project" value="InterPro"/>
</dbReference>
<proteinExistence type="predicted"/>